<evidence type="ECO:0000256" key="4">
    <source>
        <dbReference type="HAMAP-Rule" id="MF_01401"/>
    </source>
</evidence>
<evidence type="ECO:0000256" key="2">
    <source>
        <dbReference type="ARBA" id="ARBA00047806"/>
    </source>
</evidence>
<dbReference type="GO" id="GO:0034599">
    <property type="term" value="P:cellular response to oxidative stress"/>
    <property type="evidence" value="ECO:0007669"/>
    <property type="project" value="TreeGrafter"/>
</dbReference>
<dbReference type="PANTHER" id="PTHR42799:SF2">
    <property type="entry name" value="MITOCHONDRIAL PEPTIDE METHIONINE SULFOXIDE REDUCTASE"/>
    <property type="match status" value="1"/>
</dbReference>
<dbReference type="EC" id="1.8.4.11" evidence="4"/>
<accession>A0A4V3C2T5</accession>
<feature type="active site" evidence="4">
    <location>
        <position position="10"/>
    </location>
</feature>
<dbReference type="GO" id="GO:0008113">
    <property type="term" value="F:peptide-methionine (S)-S-oxide reductase activity"/>
    <property type="evidence" value="ECO:0007669"/>
    <property type="project" value="UniProtKB-UniRule"/>
</dbReference>
<dbReference type="PANTHER" id="PTHR42799">
    <property type="entry name" value="MITOCHONDRIAL PEPTIDE METHIONINE SULFOXIDE REDUCTASE"/>
    <property type="match status" value="1"/>
</dbReference>
<evidence type="ECO:0000313" key="7">
    <source>
        <dbReference type="Proteomes" id="UP000295518"/>
    </source>
</evidence>
<protein>
    <recommendedName>
        <fullName evidence="4">Peptide methionine sulfoxide reductase MsrA</fullName>
        <shortName evidence="4">Protein-methionine-S-oxide reductase</shortName>
        <ecNumber evidence="4">1.8.4.11</ecNumber>
    </recommendedName>
    <alternativeName>
        <fullName evidence="4">Peptide-methionine (S)-S-oxide reductase</fullName>
        <shortName evidence="4">Peptide Met(O) reductase</shortName>
    </alternativeName>
</protein>
<reference evidence="6 7" key="1">
    <citation type="submission" date="2019-03" db="EMBL/GenBank/DDBJ databases">
        <title>Genomic Encyclopedia of Archaeal and Bacterial Type Strains, Phase II (KMG-II): from individual species to whole genera.</title>
        <authorList>
            <person name="Goeker M."/>
        </authorList>
    </citation>
    <scope>NUCLEOTIDE SEQUENCE [LARGE SCALE GENOMIC DNA]</scope>
    <source>
        <strain evidence="6 7">ATCC 700618</strain>
    </source>
</reference>
<name>A0A4V3C2T5_9MOLU</name>
<sequence>MQKIYVAGGCFWGVQEYFRRVKGVFKTESYYLNGGFDNVSYKEVCSASGHVEAVEIIYDENILKVKDIFYLLTNIVNPFSLNKQGNDVGIQYRIGFYVEKDRADDLNLIREYIKEFETKFNQKTTFETEIVKDKTRAEEYHQDYLIKNKNGYCHIDLSNIPDQFLDKSKI</sequence>
<dbReference type="SUPFAM" id="SSF55068">
    <property type="entry name" value="Peptide methionine sulfoxide reductase"/>
    <property type="match status" value="1"/>
</dbReference>
<dbReference type="InterPro" id="IPR002569">
    <property type="entry name" value="Met_Sox_Rdtase_MsrA_dom"/>
</dbReference>
<dbReference type="RefSeq" id="WP_341799055.1">
    <property type="nucleotide sequence ID" value="NZ_NNCE01000007.1"/>
</dbReference>
<dbReference type="NCBIfam" id="TIGR00401">
    <property type="entry name" value="msrA"/>
    <property type="match status" value="1"/>
</dbReference>
<proteinExistence type="inferred from homology"/>
<evidence type="ECO:0000259" key="5">
    <source>
        <dbReference type="Pfam" id="PF01625"/>
    </source>
</evidence>
<dbReference type="HAMAP" id="MF_01401">
    <property type="entry name" value="MsrA"/>
    <property type="match status" value="1"/>
</dbReference>
<comment type="catalytic activity">
    <reaction evidence="2 4">
        <text>L-methionyl-[protein] + [thioredoxin]-disulfide + H2O = L-methionyl-(S)-S-oxide-[protein] + [thioredoxin]-dithiol</text>
        <dbReference type="Rhea" id="RHEA:14217"/>
        <dbReference type="Rhea" id="RHEA-COMP:10698"/>
        <dbReference type="Rhea" id="RHEA-COMP:10700"/>
        <dbReference type="Rhea" id="RHEA-COMP:12313"/>
        <dbReference type="Rhea" id="RHEA-COMP:12315"/>
        <dbReference type="ChEBI" id="CHEBI:15377"/>
        <dbReference type="ChEBI" id="CHEBI:16044"/>
        <dbReference type="ChEBI" id="CHEBI:29950"/>
        <dbReference type="ChEBI" id="CHEBI:44120"/>
        <dbReference type="ChEBI" id="CHEBI:50058"/>
        <dbReference type="EC" id="1.8.4.11"/>
    </reaction>
</comment>
<dbReference type="GO" id="GO:0005737">
    <property type="term" value="C:cytoplasm"/>
    <property type="evidence" value="ECO:0007669"/>
    <property type="project" value="TreeGrafter"/>
</dbReference>
<comment type="caution">
    <text evidence="6">The sequence shown here is derived from an EMBL/GenBank/DDBJ whole genome shotgun (WGS) entry which is preliminary data.</text>
</comment>
<comment type="function">
    <text evidence="4">Has an important function as a repair enzyme for proteins that have been inactivated by oxidation. Catalyzes the reversible oxidation-reduction of methionine sulfoxide in proteins to methionine.</text>
</comment>
<dbReference type="InterPro" id="IPR036509">
    <property type="entry name" value="Met_Sox_Rdtase_MsrA_sf"/>
</dbReference>
<comment type="similarity">
    <text evidence="4">Belongs to the MsrA Met sulfoxide reductase family.</text>
</comment>
<dbReference type="Pfam" id="PF01625">
    <property type="entry name" value="PMSR"/>
    <property type="match status" value="1"/>
</dbReference>
<organism evidence="6 7">
    <name type="scientific">Mycoplasma testudineum</name>
    <dbReference type="NCBI Taxonomy" id="244584"/>
    <lineage>
        <taxon>Bacteria</taxon>
        <taxon>Bacillati</taxon>
        <taxon>Mycoplasmatota</taxon>
        <taxon>Mollicutes</taxon>
        <taxon>Mycoplasmataceae</taxon>
        <taxon>Mycoplasma</taxon>
    </lineage>
</organism>
<keyword evidence="1 4" id="KW-0560">Oxidoreductase</keyword>
<evidence type="ECO:0000313" key="6">
    <source>
        <dbReference type="EMBL" id="TDO19109.1"/>
    </source>
</evidence>
<feature type="domain" description="Peptide methionine sulphoxide reductase MsrA" evidence="5">
    <location>
        <begin position="3"/>
        <end position="154"/>
    </location>
</feature>
<evidence type="ECO:0000256" key="1">
    <source>
        <dbReference type="ARBA" id="ARBA00023002"/>
    </source>
</evidence>
<dbReference type="Gene3D" id="3.30.1060.10">
    <property type="entry name" value="Peptide methionine sulphoxide reductase MsrA"/>
    <property type="match status" value="1"/>
</dbReference>
<dbReference type="Proteomes" id="UP000295518">
    <property type="component" value="Unassembled WGS sequence"/>
</dbReference>
<keyword evidence="7" id="KW-1185">Reference proteome</keyword>
<dbReference type="InterPro" id="IPR050162">
    <property type="entry name" value="MsrA_MetSO_reductase"/>
</dbReference>
<evidence type="ECO:0000256" key="3">
    <source>
        <dbReference type="ARBA" id="ARBA00048782"/>
    </source>
</evidence>
<dbReference type="AlphaFoldDB" id="A0A4V3C2T5"/>
<comment type="catalytic activity">
    <reaction evidence="3 4">
        <text>[thioredoxin]-disulfide + L-methionine + H2O = L-methionine (S)-S-oxide + [thioredoxin]-dithiol</text>
        <dbReference type="Rhea" id="RHEA:19993"/>
        <dbReference type="Rhea" id="RHEA-COMP:10698"/>
        <dbReference type="Rhea" id="RHEA-COMP:10700"/>
        <dbReference type="ChEBI" id="CHEBI:15377"/>
        <dbReference type="ChEBI" id="CHEBI:29950"/>
        <dbReference type="ChEBI" id="CHEBI:50058"/>
        <dbReference type="ChEBI" id="CHEBI:57844"/>
        <dbReference type="ChEBI" id="CHEBI:58772"/>
        <dbReference type="EC" id="1.8.4.11"/>
    </reaction>
</comment>
<dbReference type="EMBL" id="SNWN01000015">
    <property type="protein sequence ID" value="TDO19109.1"/>
    <property type="molecule type" value="Genomic_DNA"/>
</dbReference>
<dbReference type="GO" id="GO:0033744">
    <property type="term" value="F:L-methionine:thioredoxin-disulfide S-oxidoreductase activity"/>
    <property type="evidence" value="ECO:0007669"/>
    <property type="project" value="RHEA"/>
</dbReference>
<gene>
    <name evidence="4" type="primary">msrA</name>
    <name evidence="6" type="ORF">EI74_0753</name>
</gene>